<feature type="transmembrane region" description="Helical" evidence="6">
    <location>
        <begin position="246"/>
        <end position="271"/>
    </location>
</feature>
<dbReference type="GO" id="GO:0005886">
    <property type="term" value="C:plasma membrane"/>
    <property type="evidence" value="ECO:0007669"/>
    <property type="project" value="UniProtKB-SubCell"/>
</dbReference>
<dbReference type="InterPro" id="IPR000731">
    <property type="entry name" value="SSD"/>
</dbReference>
<feature type="transmembrane region" description="Helical" evidence="6">
    <location>
        <begin position="139"/>
        <end position="159"/>
    </location>
</feature>
<feature type="transmembrane region" description="Helical" evidence="6">
    <location>
        <begin position="165"/>
        <end position="186"/>
    </location>
</feature>
<keyword evidence="2" id="KW-1003">Cell membrane</keyword>
<feature type="transmembrane region" description="Helical" evidence="6">
    <location>
        <begin position="219"/>
        <end position="240"/>
    </location>
</feature>
<gene>
    <name evidence="8" type="ORF">UFOPK3402_00308</name>
</gene>
<feature type="domain" description="SSD" evidence="7">
    <location>
        <begin position="139"/>
        <end position="269"/>
    </location>
</feature>
<evidence type="ECO:0000256" key="4">
    <source>
        <dbReference type="ARBA" id="ARBA00022989"/>
    </source>
</evidence>
<dbReference type="PANTHER" id="PTHR33406:SF11">
    <property type="entry name" value="MEMBRANE PROTEIN SCO6666-RELATED"/>
    <property type="match status" value="1"/>
</dbReference>
<dbReference type="InterPro" id="IPR050545">
    <property type="entry name" value="Mycobact_MmpL"/>
</dbReference>
<dbReference type="Pfam" id="PF03176">
    <property type="entry name" value="MMPL"/>
    <property type="match status" value="2"/>
</dbReference>
<name>A0A6J7CZI2_9ZZZZ</name>
<organism evidence="8">
    <name type="scientific">freshwater metagenome</name>
    <dbReference type="NCBI Taxonomy" id="449393"/>
    <lineage>
        <taxon>unclassified sequences</taxon>
        <taxon>metagenomes</taxon>
        <taxon>ecological metagenomes</taxon>
    </lineage>
</organism>
<accession>A0A6J7CZI2</accession>
<feature type="transmembrane region" description="Helical" evidence="6">
    <location>
        <begin position="304"/>
        <end position="322"/>
    </location>
</feature>
<evidence type="ECO:0000259" key="7">
    <source>
        <dbReference type="PROSITE" id="PS50156"/>
    </source>
</evidence>
<feature type="transmembrane region" description="Helical" evidence="6">
    <location>
        <begin position="466"/>
        <end position="484"/>
    </location>
</feature>
<dbReference type="PROSITE" id="PS50156">
    <property type="entry name" value="SSD"/>
    <property type="match status" value="1"/>
</dbReference>
<feature type="transmembrane region" description="Helical" evidence="6">
    <location>
        <begin position="535"/>
        <end position="559"/>
    </location>
</feature>
<proteinExistence type="predicted"/>
<reference evidence="8" key="1">
    <citation type="submission" date="2020-05" db="EMBL/GenBank/DDBJ databases">
        <authorList>
            <person name="Chiriac C."/>
            <person name="Salcher M."/>
            <person name="Ghai R."/>
            <person name="Kavagutti S V."/>
        </authorList>
    </citation>
    <scope>NUCLEOTIDE SEQUENCE</scope>
</reference>
<comment type="subcellular location">
    <subcellularLocation>
        <location evidence="1">Cell membrane</location>
        <topology evidence="1">Multi-pass membrane protein</topology>
    </subcellularLocation>
</comment>
<feature type="transmembrane region" description="Helical" evidence="6">
    <location>
        <begin position="580"/>
        <end position="600"/>
    </location>
</feature>
<dbReference type="EMBL" id="CAFBLS010000023">
    <property type="protein sequence ID" value="CAB4862940.1"/>
    <property type="molecule type" value="Genomic_DNA"/>
</dbReference>
<keyword evidence="4 6" id="KW-1133">Transmembrane helix</keyword>
<evidence type="ECO:0000256" key="6">
    <source>
        <dbReference type="SAM" id="Phobius"/>
    </source>
</evidence>
<evidence type="ECO:0000256" key="1">
    <source>
        <dbReference type="ARBA" id="ARBA00004651"/>
    </source>
</evidence>
<evidence type="ECO:0000256" key="2">
    <source>
        <dbReference type="ARBA" id="ARBA00022475"/>
    </source>
</evidence>
<evidence type="ECO:0000313" key="8">
    <source>
        <dbReference type="EMBL" id="CAB4862940.1"/>
    </source>
</evidence>
<feature type="transmembrane region" description="Helical" evidence="6">
    <location>
        <begin position="496"/>
        <end position="515"/>
    </location>
</feature>
<evidence type="ECO:0000256" key="3">
    <source>
        <dbReference type="ARBA" id="ARBA00022692"/>
    </source>
</evidence>
<feature type="transmembrane region" description="Helical" evidence="6">
    <location>
        <begin position="606"/>
        <end position="628"/>
    </location>
</feature>
<evidence type="ECO:0000256" key="5">
    <source>
        <dbReference type="ARBA" id="ARBA00023136"/>
    </source>
</evidence>
<dbReference type="AlphaFoldDB" id="A0A6J7CZI2"/>
<feature type="transmembrane region" description="Helical" evidence="6">
    <location>
        <begin position="116"/>
        <end position="134"/>
    </location>
</feature>
<keyword evidence="3 6" id="KW-0812">Transmembrane</keyword>
<keyword evidence="5 6" id="KW-0472">Membrane</keyword>
<dbReference type="InterPro" id="IPR004869">
    <property type="entry name" value="MMPL_dom"/>
</dbReference>
<dbReference type="PANTHER" id="PTHR33406">
    <property type="entry name" value="MEMBRANE PROTEIN MJ1562-RELATED"/>
    <property type="match status" value="1"/>
</dbReference>
<sequence length="659" mass="68307">MVIAVMGTEPADAAAPAAAGQTLTAAIDAVPGVLRAVSYWQTQSPDLRSADGTGGLILVTFDPASALSARTITDSVDQVIAEQDLGSTTVYVGGGASIAKAINNQISSDLAKAESIAIPVTFILLLVVFGGLIAAGMPLLVGLGSIVGSLFVLFLLTFATDISVFSINVVTGLGLGLGIDYSLLVVSRFREELAASDGGSRSSIEQAVSRTVATAGRTVVFSGLTVAVTLAAMLFFPQYFLRSFAFAGISVVVFAVLGAIVTLPAALGMLGPRVNALRIRRGVGRGHEGTRWATLARAIMRRPWPVALGSIAVLLVLAWPALSVQFGQVDERALPSTDPSVVATGVLGTEFPGLGGVPIDIVVPVPVDATELGDYAAAVSQAQGITRVVSSAGVYAAGVRAADGPAAVDTASPDFERLIAYSSERPRSPEGESVVSALRALPAPSGALVGGLAAEYTDSQAGIARMLPWALGWVIITVLILLFLFTGSILLPVKAVVLNILSLSAAIGVLVWVFQDGHMTWLVGDFINTGTIDTSTTIVTAIVAFGLSMDYEVFLLSRIKEEYDRTGDNTASVAFGLQRSAGIITAAALLLAVVFATFLTCSVTNIKIIGLGVTVAILLDATIVRVLLVPAFMRIAGRANWWAPAPLREIHARFGLSEH</sequence>
<dbReference type="Gene3D" id="1.20.1640.10">
    <property type="entry name" value="Multidrug efflux transporter AcrB transmembrane domain"/>
    <property type="match status" value="2"/>
</dbReference>
<dbReference type="SUPFAM" id="SSF82866">
    <property type="entry name" value="Multidrug efflux transporter AcrB transmembrane domain"/>
    <property type="match status" value="2"/>
</dbReference>
<protein>
    <submittedName>
        <fullName evidence="8">Unannotated protein</fullName>
    </submittedName>
</protein>